<reference evidence="9" key="1">
    <citation type="journal article" date="2019" name="Int. J. Syst. Evol. Microbiol.">
        <title>The Global Catalogue of Microorganisms (GCM) 10K type strain sequencing project: providing services to taxonomists for standard genome sequencing and annotation.</title>
        <authorList>
            <consortium name="The Broad Institute Genomics Platform"/>
            <consortium name="The Broad Institute Genome Sequencing Center for Infectious Disease"/>
            <person name="Wu L."/>
            <person name="Ma J."/>
        </authorList>
    </citation>
    <scope>NUCLEOTIDE SEQUENCE [LARGE SCALE GENOMIC DNA]</scope>
    <source>
        <strain evidence="9">JCM 18326</strain>
    </source>
</reference>
<keyword evidence="6" id="KW-0472">Membrane</keyword>
<dbReference type="SUPFAM" id="SSF56935">
    <property type="entry name" value="Porins"/>
    <property type="match status" value="1"/>
</dbReference>
<dbReference type="PANTHER" id="PTHR30069:SF29">
    <property type="entry name" value="HEMOGLOBIN AND HEMOGLOBIN-HAPTOGLOBIN-BINDING PROTEIN 1-RELATED"/>
    <property type="match status" value="1"/>
</dbReference>
<evidence type="ECO:0000256" key="5">
    <source>
        <dbReference type="ARBA" id="ARBA00022729"/>
    </source>
</evidence>
<dbReference type="EMBL" id="BAABJX010000004">
    <property type="protein sequence ID" value="GAA4820948.1"/>
    <property type="molecule type" value="Genomic_DNA"/>
</dbReference>
<gene>
    <name evidence="8" type="ORF">GCM10023331_01610</name>
</gene>
<keyword evidence="7" id="KW-0998">Cell outer membrane</keyword>
<evidence type="ECO:0000256" key="4">
    <source>
        <dbReference type="ARBA" id="ARBA00022692"/>
    </source>
</evidence>
<protein>
    <submittedName>
        <fullName evidence="8">TonB-dependent receptor</fullName>
    </submittedName>
</protein>
<comment type="subcellular location">
    <subcellularLocation>
        <location evidence="1">Cell outer membrane</location>
        <topology evidence="1">Multi-pass membrane protein</topology>
    </subcellularLocation>
</comment>
<dbReference type="SUPFAM" id="SSF49464">
    <property type="entry name" value="Carboxypeptidase regulatory domain-like"/>
    <property type="match status" value="1"/>
</dbReference>
<evidence type="ECO:0000313" key="9">
    <source>
        <dbReference type="Proteomes" id="UP001500298"/>
    </source>
</evidence>
<keyword evidence="4" id="KW-0812">Transmembrane</keyword>
<evidence type="ECO:0000256" key="3">
    <source>
        <dbReference type="ARBA" id="ARBA00022452"/>
    </source>
</evidence>
<dbReference type="PANTHER" id="PTHR30069">
    <property type="entry name" value="TONB-DEPENDENT OUTER MEMBRANE RECEPTOR"/>
    <property type="match status" value="1"/>
</dbReference>
<comment type="caution">
    <text evidence="8">The sequence shown here is derived from an EMBL/GenBank/DDBJ whole genome shotgun (WGS) entry which is preliminary data.</text>
</comment>
<name>A0ABP9D2S3_9BACT</name>
<evidence type="ECO:0000256" key="2">
    <source>
        <dbReference type="ARBA" id="ARBA00022448"/>
    </source>
</evidence>
<dbReference type="Gene3D" id="2.170.130.10">
    <property type="entry name" value="TonB-dependent receptor, plug domain"/>
    <property type="match status" value="1"/>
</dbReference>
<evidence type="ECO:0000313" key="8">
    <source>
        <dbReference type="EMBL" id="GAA4820948.1"/>
    </source>
</evidence>
<dbReference type="InterPro" id="IPR037066">
    <property type="entry name" value="Plug_dom_sf"/>
</dbReference>
<evidence type="ECO:0000256" key="7">
    <source>
        <dbReference type="ARBA" id="ARBA00023237"/>
    </source>
</evidence>
<dbReference type="Gene3D" id="2.40.170.20">
    <property type="entry name" value="TonB-dependent receptor, beta-barrel domain"/>
    <property type="match status" value="1"/>
</dbReference>
<keyword evidence="5" id="KW-0732">Signal</keyword>
<evidence type="ECO:0000256" key="1">
    <source>
        <dbReference type="ARBA" id="ARBA00004571"/>
    </source>
</evidence>
<dbReference type="InterPro" id="IPR039426">
    <property type="entry name" value="TonB-dep_rcpt-like"/>
</dbReference>
<sequence>MFPVAYQGPMDAKPPANFMKHAFFRYTLFFLFFLSAHFSNGQQGKLNGYIYQENGIPLEGATITAPSLPIPPVYSNKNGQYEYLLPLGTQTIVFSHPGYSNDTLYIEIGDEMESVHNVRLLLKSKELSEITVEGKNIPEARESAGTIKVDAEALQEVITPFGDFNQKLIAGGALGIYGNNEFSSAYSVRGGNFDENLVYVNNIQVYRPFLARSGQQEGLSFINPDMVGSVSFSSGGWQPHYGDKLSSVLSIAYAAPKEFKASVTASLLGGGIFAGGKAGDRVSYMAGFRHKSAEYLLGTLDTDGEYLPRFYDLQSYVDIDLSPEKDEKTTLGILTSYARNRYKVVPTLRETRFGTFNNAKKLTVDFEGREQLDYDTFQGGLNLGHWVSENLKTNLIASALKTQEREFIDLESGYRIADVKERPGEDINEEELITGVGSEYQYARNAMDAEIYALESRNLWNLTPSLSVEFGLRYDHEKLENRLYEYGFKDSVGYIIERTPVLESLNQIENNKVASYLQGTFLLGQKQTLTAGIRTLYTSLNGQWLYSPRLQYAIQPNWKKDIVFSLSTGIYHQPPFYREMIDFQGNLNTDLLAQSSWHLIGGMDFNFEKWKRPFKFITEIYYKQLWNVVAYDVDNVRIRYYANNNTTAYVAGTDLRLSGEFIEGIESWFTLSLMSTREDLEEDSREYVRRPTDQRMTFSMFFRDHLPNNPSMQVHLRMLYGSGLPYGPPGDINQRALLSQGTDYTRADIGFSKIITFNKSKGNIAHHLTLGLEILNMFGNNNNISFTWVDDFVNQQKIAVPNTLSQRFLNFSMKLDY</sequence>
<keyword evidence="2" id="KW-0813">Transport</keyword>
<dbReference type="Gene3D" id="2.60.40.1120">
    <property type="entry name" value="Carboxypeptidase-like, regulatory domain"/>
    <property type="match status" value="1"/>
</dbReference>
<keyword evidence="3" id="KW-1134">Transmembrane beta strand</keyword>
<organism evidence="8 9">
    <name type="scientific">Algivirga pacifica</name>
    <dbReference type="NCBI Taxonomy" id="1162670"/>
    <lineage>
        <taxon>Bacteria</taxon>
        <taxon>Pseudomonadati</taxon>
        <taxon>Bacteroidota</taxon>
        <taxon>Cytophagia</taxon>
        <taxon>Cytophagales</taxon>
        <taxon>Flammeovirgaceae</taxon>
        <taxon>Algivirga</taxon>
    </lineage>
</organism>
<keyword evidence="9" id="KW-1185">Reference proteome</keyword>
<dbReference type="InterPro" id="IPR036942">
    <property type="entry name" value="Beta-barrel_TonB_sf"/>
</dbReference>
<evidence type="ECO:0000256" key="6">
    <source>
        <dbReference type="ARBA" id="ARBA00023136"/>
    </source>
</evidence>
<dbReference type="InterPro" id="IPR008969">
    <property type="entry name" value="CarboxyPept-like_regulatory"/>
</dbReference>
<keyword evidence="8" id="KW-0675">Receptor</keyword>
<dbReference type="Proteomes" id="UP001500298">
    <property type="component" value="Unassembled WGS sequence"/>
</dbReference>
<accession>A0ABP9D2S3</accession>
<proteinExistence type="predicted"/>